<dbReference type="InterPro" id="IPR001368">
    <property type="entry name" value="TNFR/NGFR_Cys_rich_reg"/>
</dbReference>
<keyword evidence="2" id="KW-1133">Transmembrane helix</keyword>
<organism evidence="4 5">
    <name type="scientific">Triplophysa rosa</name>
    <name type="common">Cave loach</name>
    <dbReference type="NCBI Taxonomy" id="992332"/>
    <lineage>
        <taxon>Eukaryota</taxon>
        <taxon>Metazoa</taxon>
        <taxon>Chordata</taxon>
        <taxon>Craniata</taxon>
        <taxon>Vertebrata</taxon>
        <taxon>Euteleostomi</taxon>
        <taxon>Actinopterygii</taxon>
        <taxon>Neopterygii</taxon>
        <taxon>Teleostei</taxon>
        <taxon>Ostariophysi</taxon>
        <taxon>Cypriniformes</taxon>
        <taxon>Nemacheilidae</taxon>
        <taxon>Triplophysa</taxon>
    </lineage>
</organism>
<evidence type="ECO:0000313" key="5">
    <source>
        <dbReference type="Proteomes" id="UP001059041"/>
    </source>
</evidence>
<feature type="domain" description="TNFR-Cys" evidence="3">
    <location>
        <begin position="72"/>
        <end position="114"/>
    </location>
</feature>
<evidence type="ECO:0000259" key="3">
    <source>
        <dbReference type="PROSITE" id="PS50050"/>
    </source>
</evidence>
<keyword evidence="1" id="KW-1015">Disulfide bond</keyword>
<reference evidence="4" key="1">
    <citation type="submission" date="2021-02" db="EMBL/GenBank/DDBJ databases">
        <title>Comparative genomics reveals that relaxation of natural selection precedes convergent phenotypic evolution of cavefish.</title>
        <authorList>
            <person name="Peng Z."/>
        </authorList>
    </citation>
    <scope>NUCLEOTIDE SEQUENCE</scope>
    <source>
        <tissue evidence="4">Muscle</tissue>
    </source>
</reference>
<protein>
    <submittedName>
        <fullName evidence="4">Tumor necrosis factor receptor superfamily member 5-like</fullName>
    </submittedName>
</protein>
<name>A0A9W7WQY8_TRIRA</name>
<gene>
    <name evidence="4" type="ORF">IRJ41_011435</name>
</gene>
<keyword evidence="5" id="KW-1185">Reference proteome</keyword>
<feature type="disulfide bond" evidence="1">
    <location>
        <begin position="96"/>
        <end position="114"/>
    </location>
</feature>
<keyword evidence="2" id="KW-0812">Transmembrane</keyword>
<accession>A0A9W7WQY8</accession>
<evidence type="ECO:0000256" key="2">
    <source>
        <dbReference type="SAM" id="Phobius"/>
    </source>
</evidence>
<dbReference type="GO" id="GO:0035631">
    <property type="term" value="C:CD40 receptor complex"/>
    <property type="evidence" value="ECO:0007669"/>
    <property type="project" value="TreeGrafter"/>
</dbReference>
<comment type="caution">
    <text evidence="4">The sequence shown here is derived from an EMBL/GenBank/DDBJ whole genome shotgun (WGS) entry which is preliminary data.</text>
</comment>
<dbReference type="PROSITE" id="PS50050">
    <property type="entry name" value="TNFR_NGFR_2"/>
    <property type="match status" value="2"/>
</dbReference>
<dbReference type="Proteomes" id="UP001059041">
    <property type="component" value="Linkage Group LG8"/>
</dbReference>
<comment type="caution">
    <text evidence="1">Lacks conserved residue(s) required for the propagation of feature annotation.</text>
</comment>
<dbReference type="OrthoDB" id="9950067at2759"/>
<dbReference type="GO" id="GO:0009897">
    <property type="term" value="C:external side of plasma membrane"/>
    <property type="evidence" value="ECO:0007669"/>
    <property type="project" value="TreeGrafter"/>
</dbReference>
<keyword evidence="4" id="KW-0675">Receptor</keyword>
<dbReference type="SUPFAM" id="SSF57586">
    <property type="entry name" value="TNF receptor-like"/>
    <property type="match status" value="3"/>
</dbReference>
<dbReference type="InterPro" id="IPR052135">
    <property type="entry name" value="TNFRSF5"/>
</dbReference>
<feature type="disulfide bond" evidence="1">
    <location>
        <begin position="30"/>
        <end position="45"/>
    </location>
</feature>
<dbReference type="Pfam" id="PF00020">
    <property type="entry name" value="TNFR_c6"/>
    <property type="match status" value="2"/>
</dbReference>
<dbReference type="SMART" id="SM00208">
    <property type="entry name" value="TNFR"/>
    <property type="match status" value="3"/>
</dbReference>
<evidence type="ECO:0000313" key="4">
    <source>
        <dbReference type="EMBL" id="KAI7806762.1"/>
    </source>
</evidence>
<proteinExistence type="predicted"/>
<sequence length="296" mass="33283">MGERKCKETKCPKGNFVHQCNATFVKCEPCPSNTFTAVDNHMDSCLPCRVCPSISNLMPDVECGADRNRQCKCKPGYYCKNLTEDHCEHCSPVSRCPPGQGVTKNHTDLEDTKCKPCPDGTYNNVTDYISSCKNHTSCAYLGRHLKDPGNPTTDAKCGDFQACRSCNWMLPAGLWAGLAVTALIIFLVLFIIYRRTKRRSQNSVMISEYFSSTSPTFPPDILKCPASCGLEKYQEDQKLTHIAENHSNMDCSTKCDFGTTQVMRVSEKYTTANDCTDRIIFHSIYQSEPQETEWHD</sequence>
<dbReference type="GO" id="GO:0002768">
    <property type="term" value="P:immune response-regulating cell surface receptor signaling pathway"/>
    <property type="evidence" value="ECO:0007669"/>
    <property type="project" value="TreeGrafter"/>
</dbReference>
<feature type="domain" description="TNFR-Cys" evidence="3">
    <location>
        <begin position="29"/>
        <end position="71"/>
    </location>
</feature>
<dbReference type="EMBL" id="JAFHDT010000008">
    <property type="protein sequence ID" value="KAI7806762.1"/>
    <property type="molecule type" value="Genomic_DNA"/>
</dbReference>
<keyword evidence="2" id="KW-0472">Membrane</keyword>
<feature type="repeat" description="TNFR-Cys" evidence="1">
    <location>
        <begin position="29"/>
        <end position="71"/>
    </location>
</feature>
<evidence type="ECO:0000256" key="1">
    <source>
        <dbReference type="PROSITE-ProRule" id="PRU00206"/>
    </source>
</evidence>
<feature type="repeat" description="TNFR-Cys" evidence="1">
    <location>
        <begin position="72"/>
        <end position="114"/>
    </location>
</feature>
<feature type="transmembrane region" description="Helical" evidence="2">
    <location>
        <begin position="168"/>
        <end position="193"/>
    </location>
</feature>
<dbReference type="PANTHER" id="PTHR46875">
    <property type="entry name" value="TUMOR NECROSIS FACTOR RECEPTOR SUPERFAMILY MEMBER 5"/>
    <property type="match status" value="1"/>
</dbReference>
<dbReference type="AlphaFoldDB" id="A0A9W7WQY8"/>
<dbReference type="PANTHER" id="PTHR46875:SF2">
    <property type="entry name" value="TUMOR NECROSIS FACTOR RECEPTOR SUPERFAMILY MEMBER 5-LIKE ISOFORM X1"/>
    <property type="match status" value="1"/>
</dbReference>
<dbReference type="Gene3D" id="2.10.50.10">
    <property type="entry name" value="Tumor Necrosis Factor Receptor, subunit A, domain 2"/>
    <property type="match status" value="2"/>
</dbReference>